<dbReference type="GeneID" id="103704168"/>
<dbReference type="OrthoDB" id="21124at2759"/>
<dbReference type="GO" id="GO:0009742">
    <property type="term" value="P:brassinosteroid mediated signaling pathway"/>
    <property type="evidence" value="ECO:0007669"/>
    <property type="project" value="InterPro"/>
</dbReference>
<evidence type="ECO:0000313" key="5">
    <source>
        <dbReference type="RefSeq" id="XP_008785579.1"/>
    </source>
</evidence>
<dbReference type="RefSeq" id="XP_008785579.1">
    <property type="nucleotide sequence ID" value="XM_008787357.3"/>
</dbReference>
<dbReference type="KEGG" id="pda:103704168"/>
<dbReference type="Pfam" id="PF08711">
    <property type="entry name" value="Med26"/>
    <property type="match status" value="1"/>
</dbReference>
<dbReference type="InterPro" id="IPR044204">
    <property type="entry name" value="IWS1/2"/>
</dbReference>
<evidence type="ECO:0000256" key="1">
    <source>
        <dbReference type="PROSITE-ProRule" id="PRU00649"/>
    </source>
</evidence>
<comment type="subcellular location">
    <subcellularLocation>
        <location evidence="1">Nucleus</location>
    </subcellularLocation>
</comment>
<dbReference type="SUPFAM" id="SSF47676">
    <property type="entry name" value="Conserved domain common to transcription factors TFIIS, elongin A, CRSP70"/>
    <property type="match status" value="1"/>
</dbReference>
<keyword evidence="1" id="KW-0539">Nucleus</keyword>
<gene>
    <name evidence="5" type="primary">LOC103704168</name>
</gene>
<feature type="compositionally biased region" description="Polar residues" evidence="2">
    <location>
        <begin position="427"/>
        <end position="437"/>
    </location>
</feature>
<reference evidence="5" key="2">
    <citation type="submission" date="2025-08" db="UniProtKB">
        <authorList>
            <consortium name="RefSeq"/>
        </authorList>
    </citation>
    <scope>IDENTIFICATION</scope>
    <source>
        <tissue evidence="5">Young leaves</tissue>
    </source>
</reference>
<feature type="compositionally biased region" description="Low complexity" evidence="2">
    <location>
        <begin position="125"/>
        <end position="141"/>
    </location>
</feature>
<feature type="region of interest" description="Disordered" evidence="2">
    <location>
        <begin position="1"/>
        <end position="218"/>
    </location>
</feature>
<name>A0A8B7BUD5_PHODC</name>
<feature type="domain" description="TFIIS N-terminal" evidence="3">
    <location>
        <begin position="297"/>
        <end position="380"/>
    </location>
</feature>
<reference evidence="4" key="1">
    <citation type="journal article" date="2019" name="Nat. Commun.">
        <title>Genome-wide association mapping of date palm fruit traits.</title>
        <authorList>
            <person name="Hazzouri K.M."/>
            <person name="Gros-Balthazard M."/>
            <person name="Flowers J.M."/>
            <person name="Copetti D."/>
            <person name="Lemansour A."/>
            <person name="Lebrun M."/>
            <person name="Masmoudi K."/>
            <person name="Ferrand S."/>
            <person name="Dhar M.I."/>
            <person name="Fresquez Z.A."/>
            <person name="Rosas U."/>
            <person name="Zhang J."/>
            <person name="Talag J."/>
            <person name="Lee S."/>
            <person name="Kudrna D."/>
            <person name="Powell R.F."/>
            <person name="Leitch I.J."/>
            <person name="Krueger R.R."/>
            <person name="Wing R.A."/>
            <person name="Amiri K.M.A."/>
            <person name="Purugganan M.D."/>
        </authorList>
    </citation>
    <scope>NUCLEOTIDE SEQUENCE [LARGE SCALE GENOMIC DNA]</scope>
    <source>
        <strain evidence="4">cv. Khalas</strain>
    </source>
</reference>
<dbReference type="PROSITE" id="PS51319">
    <property type="entry name" value="TFIIS_N"/>
    <property type="match status" value="1"/>
</dbReference>
<proteinExistence type="predicted"/>
<keyword evidence="4" id="KW-1185">Reference proteome</keyword>
<evidence type="ECO:0000313" key="4">
    <source>
        <dbReference type="Proteomes" id="UP000228380"/>
    </source>
</evidence>
<accession>A0A8B7BUD5</accession>
<dbReference type="GO" id="GO:0005634">
    <property type="term" value="C:nucleus"/>
    <property type="evidence" value="ECO:0007669"/>
    <property type="project" value="UniProtKB-SubCell"/>
</dbReference>
<evidence type="ECO:0000256" key="2">
    <source>
        <dbReference type="SAM" id="MobiDB-lite"/>
    </source>
</evidence>
<protein>
    <submittedName>
        <fullName evidence="5">Protein IWS1 homolog 1-like</fullName>
    </submittedName>
</protein>
<organism evidence="4 5">
    <name type="scientific">Phoenix dactylifera</name>
    <name type="common">Date palm</name>
    <dbReference type="NCBI Taxonomy" id="42345"/>
    <lineage>
        <taxon>Eukaryota</taxon>
        <taxon>Viridiplantae</taxon>
        <taxon>Streptophyta</taxon>
        <taxon>Embryophyta</taxon>
        <taxon>Tracheophyta</taxon>
        <taxon>Spermatophyta</taxon>
        <taxon>Magnoliopsida</taxon>
        <taxon>Liliopsida</taxon>
        <taxon>Arecaceae</taxon>
        <taxon>Coryphoideae</taxon>
        <taxon>Phoeniceae</taxon>
        <taxon>Phoenix</taxon>
    </lineage>
</organism>
<dbReference type="GO" id="GO:0032784">
    <property type="term" value="P:regulation of DNA-templated transcription elongation"/>
    <property type="evidence" value="ECO:0007669"/>
    <property type="project" value="InterPro"/>
</dbReference>
<dbReference type="PANTHER" id="PTHR47350:SF4">
    <property type="entry name" value="PROTEIN IWS1 HOMOLOG 1"/>
    <property type="match status" value="1"/>
</dbReference>
<dbReference type="InterPro" id="IPR035441">
    <property type="entry name" value="TFIIS/LEDGF_dom_sf"/>
</dbReference>
<dbReference type="Gene3D" id="1.20.930.10">
    <property type="entry name" value="Conserved domain common to transcription factors TFIIS, elongin A, CRSP70"/>
    <property type="match status" value="1"/>
</dbReference>
<evidence type="ECO:0000259" key="3">
    <source>
        <dbReference type="PROSITE" id="PS51319"/>
    </source>
</evidence>
<feature type="region of interest" description="Disordered" evidence="2">
    <location>
        <begin position="394"/>
        <end position="448"/>
    </location>
</feature>
<dbReference type="PANTHER" id="PTHR47350">
    <property type="entry name" value="PROTEIN IWS1 HOMOLOG 1"/>
    <property type="match status" value="1"/>
</dbReference>
<dbReference type="InterPro" id="IPR017923">
    <property type="entry name" value="TFIIS_N"/>
</dbReference>
<dbReference type="Proteomes" id="UP000228380">
    <property type="component" value="Chromosome 3"/>
</dbReference>
<sequence>MGYENDPYMDENGEPLMDPDMPSDREPSLEPMVPIDDDDDGDWRRERSPTPVLDSAVEGKDGKPRKRLVKKSAMESSPDRGWSPAAAGLEDWEEETLEKKRKKPLSLKEGKGGSGGKEKKRKSSSSEVEQSAGKGFKSGSKGYQGGSNDQAGDPEMKELWDTIAGADSEDDQEGMRTVDDDNFIDDSGVDPADRFGSDNEAGSAGDAPQAEQGEDDDEISRLFKGGKKKKKNEKSPAELAMIVEHLMAELEVTAEEDAELNRQNKPAVNKLKKLPLLVDVLSKKKLQQEFLDHGVLTLLKNWLEPLPDGSLPNMNIRTAVLKILADFPIDLEQYDRREQLKKSGLGKVIMFLSKSDEETTSNRKLAKELVDKWSRPIFNKSTRFEDMRSFDDERIPYRRPSSQKPVNKATGLESRDDDLDLAEYSQGRKSGQAASRQHASRPEAMPLDFVVRPQSKVDPEEVRARAKQSAQNQQRLKMNKKLQQLKAPKRKQLQASKVCVEGRGMVKYM</sequence>
<dbReference type="AlphaFoldDB" id="A0A8B7BUD5"/>